<organism evidence="1 2">
    <name type="scientific">Ascaris lumbricoides</name>
    <name type="common">Giant roundworm</name>
    <dbReference type="NCBI Taxonomy" id="6252"/>
    <lineage>
        <taxon>Eukaryota</taxon>
        <taxon>Metazoa</taxon>
        <taxon>Ecdysozoa</taxon>
        <taxon>Nematoda</taxon>
        <taxon>Chromadorea</taxon>
        <taxon>Rhabditida</taxon>
        <taxon>Spirurina</taxon>
        <taxon>Ascaridomorpha</taxon>
        <taxon>Ascaridoidea</taxon>
        <taxon>Ascarididae</taxon>
        <taxon>Ascaris</taxon>
    </lineage>
</organism>
<dbReference type="AlphaFoldDB" id="A0A0M3IIA9"/>
<evidence type="ECO:0000313" key="1">
    <source>
        <dbReference type="Proteomes" id="UP000036681"/>
    </source>
</evidence>
<proteinExistence type="predicted"/>
<protein>
    <submittedName>
        <fullName evidence="2">Ovule protein</fullName>
    </submittedName>
</protein>
<dbReference type="Proteomes" id="UP000036681">
    <property type="component" value="Unplaced"/>
</dbReference>
<reference evidence="2" key="1">
    <citation type="submission" date="2017-02" db="UniProtKB">
        <authorList>
            <consortium name="WormBaseParasite"/>
        </authorList>
    </citation>
    <scope>IDENTIFICATION</scope>
</reference>
<dbReference type="WBParaSite" id="ALUE_0001826001-mRNA-1">
    <property type="protein sequence ID" value="ALUE_0001826001-mRNA-1"/>
    <property type="gene ID" value="ALUE_0001826001"/>
</dbReference>
<name>A0A0M3IIA9_ASCLU</name>
<evidence type="ECO:0000313" key="2">
    <source>
        <dbReference type="WBParaSite" id="ALUE_0001826001-mRNA-1"/>
    </source>
</evidence>
<accession>A0A0M3IIA9</accession>
<keyword evidence="1" id="KW-1185">Reference proteome</keyword>
<sequence>NSKSERGIRRGESVSTATLCRSEEYFGVCVGTYCVLTGGRLRLCYPLTAATLSPLTCHQLIVYQPVQERTTY</sequence>